<dbReference type="RefSeq" id="WP_344474658.1">
    <property type="nucleotide sequence ID" value="NZ_BAAASB010000004.1"/>
</dbReference>
<reference evidence="2" key="1">
    <citation type="journal article" date="2019" name="Int. J. Syst. Evol. Microbiol.">
        <title>The Global Catalogue of Microorganisms (GCM) 10K type strain sequencing project: providing services to taxonomists for standard genome sequencing and annotation.</title>
        <authorList>
            <consortium name="The Broad Institute Genomics Platform"/>
            <consortium name="The Broad Institute Genome Sequencing Center for Infectious Disease"/>
            <person name="Wu L."/>
            <person name="Ma J."/>
        </authorList>
    </citation>
    <scope>NUCLEOTIDE SEQUENCE [LARGE SCALE GENOMIC DNA]</scope>
    <source>
        <strain evidence="2">PCU 266</strain>
    </source>
</reference>
<evidence type="ECO:0000313" key="1">
    <source>
        <dbReference type="EMBL" id="MFC5154999.1"/>
    </source>
</evidence>
<dbReference type="Proteomes" id="UP001596160">
    <property type="component" value="Unassembled WGS sequence"/>
</dbReference>
<evidence type="ECO:0000313" key="2">
    <source>
        <dbReference type="Proteomes" id="UP001596160"/>
    </source>
</evidence>
<protein>
    <submittedName>
        <fullName evidence="1">Uncharacterized protein</fullName>
    </submittedName>
</protein>
<name>A0ABW0AMJ5_9ACTN</name>
<proteinExistence type="predicted"/>
<organism evidence="1 2">
    <name type="scientific">Streptomyces amakusaensis</name>
    <dbReference type="NCBI Taxonomy" id="67271"/>
    <lineage>
        <taxon>Bacteria</taxon>
        <taxon>Bacillati</taxon>
        <taxon>Actinomycetota</taxon>
        <taxon>Actinomycetes</taxon>
        <taxon>Kitasatosporales</taxon>
        <taxon>Streptomycetaceae</taxon>
        <taxon>Streptomyces</taxon>
    </lineage>
</organism>
<gene>
    <name evidence="1" type="ORF">ACFPRH_25015</name>
</gene>
<dbReference type="EMBL" id="JBHSKP010000019">
    <property type="protein sequence ID" value="MFC5154999.1"/>
    <property type="molecule type" value="Genomic_DNA"/>
</dbReference>
<accession>A0ABW0AMJ5</accession>
<keyword evidence="2" id="KW-1185">Reference proteome</keyword>
<sequence length="43" mass="4730">MNHNEPPTLLRWTLAANPALPPAVMTELVADRVADRLSPTRPP</sequence>
<comment type="caution">
    <text evidence="1">The sequence shown here is derived from an EMBL/GenBank/DDBJ whole genome shotgun (WGS) entry which is preliminary data.</text>
</comment>